<protein>
    <submittedName>
        <fullName evidence="1">YheC/D like ATP-grasp</fullName>
    </submittedName>
</protein>
<gene>
    <name evidence="1" type="ORF">SAMN05444972_110147</name>
</gene>
<proteinExistence type="predicted"/>
<dbReference type="RefSeq" id="WP_091838210.1">
    <property type="nucleotide sequence ID" value="NZ_FPAA01000010.1"/>
</dbReference>
<dbReference type="AlphaFoldDB" id="A0A1I6TN18"/>
<name>A0A1I6TN18_9BACL</name>
<dbReference type="Pfam" id="PF14398">
    <property type="entry name" value="ATPgrasp_YheCD"/>
    <property type="match status" value="1"/>
</dbReference>
<dbReference type="Gene3D" id="3.30.470.20">
    <property type="entry name" value="ATP-grasp fold, B domain"/>
    <property type="match status" value="1"/>
</dbReference>
<dbReference type="OrthoDB" id="7869153at2"/>
<dbReference type="Proteomes" id="UP000198660">
    <property type="component" value="Unassembled WGS sequence"/>
</dbReference>
<dbReference type="InterPro" id="IPR026838">
    <property type="entry name" value="YheC/D"/>
</dbReference>
<dbReference type="SUPFAM" id="SSF56059">
    <property type="entry name" value="Glutathione synthetase ATP-binding domain-like"/>
    <property type="match status" value="1"/>
</dbReference>
<keyword evidence="2" id="KW-1185">Reference proteome</keyword>
<evidence type="ECO:0000313" key="1">
    <source>
        <dbReference type="EMBL" id="SFS90530.1"/>
    </source>
</evidence>
<dbReference type="EMBL" id="FPAA01000010">
    <property type="protein sequence ID" value="SFS90530.1"/>
    <property type="molecule type" value="Genomic_DNA"/>
</dbReference>
<accession>A0A1I6TN18</accession>
<sequence>MSRQPYPQNKWKQAQLLRQHPLTANHFPATQIARGPSLLAFLRRYPIVYIKPQGGGQGRNIIRVDRNKNGTFRVRKQGGTEVTLQNLTKAGNYLQRQIAGCTHVIQQGIHCITRQGMPFDIRVHMQHVEGEWVVGGMVGKVAQANQIVTNRHRGATPTMMDELLGRHLGFGPAQKQQVLATLRAISIRTATLMRKGYPGWRSFGIDFGLDPSGKPWIYEINIYPGVHVFRALPDKGPIRQIEANRRKNLMRRAKRSLA</sequence>
<organism evidence="1 2">
    <name type="scientific">Marininema halotolerans</name>
    <dbReference type="NCBI Taxonomy" id="1155944"/>
    <lineage>
        <taxon>Bacteria</taxon>
        <taxon>Bacillati</taxon>
        <taxon>Bacillota</taxon>
        <taxon>Bacilli</taxon>
        <taxon>Bacillales</taxon>
        <taxon>Thermoactinomycetaceae</taxon>
        <taxon>Marininema</taxon>
    </lineage>
</organism>
<reference evidence="2" key="1">
    <citation type="submission" date="2016-10" db="EMBL/GenBank/DDBJ databases">
        <authorList>
            <person name="Varghese N."/>
            <person name="Submissions S."/>
        </authorList>
    </citation>
    <scope>NUCLEOTIDE SEQUENCE [LARGE SCALE GENOMIC DNA]</scope>
    <source>
        <strain evidence="2">DSM 45789</strain>
    </source>
</reference>
<evidence type="ECO:0000313" key="2">
    <source>
        <dbReference type="Proteomes" id="UP000198660"/>
    </source>
</evidence>